<dbReference type="Pfam" id="PF00005">
    <property type="entry name" value="ABC_tran"/>
    <property type="match status" value="1"/>
</dbReference>
<name>A0A0F9GUN8_9ZZZZ</name>
<dbReference type="GO" id="GO:0016887">
    <property type="term" value="F:ATP hydrolysis activity"/>
    <property type="evidence" value="ECO:0007669"/>
    <property type="project" value="InterPro"/>
</dbReference>
<dbReference type="SUPFAM" id="SSF50331">
    <property type="entry name" value="MOP-like"/>
    <property type="match status" value="1"/>
</dbReference>
<dbReference type="GO" id="GO:0015098">
    <property type="term" value="F:molybdate ion transmembrane transporter activity"/>
    <property type="evidence" value="ECO:0007669"/>
    <property type="project" value="InterPro"/>
</dbReference>
<proteinExistence type="predicted"/>
<dbReference type="InterPro" id="IPR003593">
    <property type="entry name" value="AAA+_ATPase"/>
</dbReference>
<evidence type="ECO:0000313" key="5">
    <source>
        <dbReference type="EMBL" id="KKL94386.1"/>
    </source>
</evidence>
<dbReference type="GO" id="GO:0005524">
    <property type="term" value="F:ATP binding"/>
    <property type="evidence" value="ECO:0007669"/>
    <property type="project" value="UniProtKB-KW"/>
</dbReference>
<evidence type="ECO:0000259" key="4">
    <source>
        <dbReference type="PROSITE" id="PS50893"/>
    </source>
</evidence>
<keyword evidence="1" id="KW-0813">Transport</keyword>
<protein>
    <recommendedName>
        <fullName evidence="4">ABC transporter domain-containing protein</fullName>
    </recommendedName>
</protein>
<dbReference type="PANTHER" id="PTHR43514">
    <property type="entry name" value="ABC TRANSPORTER I FAMILY MEMBER 10"/>
    <property type="match status" value="1"/>
</dbReference>
<dbReference type="InterPro" id="IPR027417">
    <property type="entry name" value="P-loop_NTPase"/>
</dbReference>
<dbReference type="SUPFAM" id="SSF52540">
    <property type="entry name" value="P-loop containing nucleoside triphosphate hydrolases"/>
    <property type="match status" value="1"/>
</dbReference>
<dbReference type="NCBIfam" id="TIGR02142">
    <property type="entry name" value="modC_ABC"/>
    <property type="match status" value="1"/>
</dbReference>
<dbReference type="EMBL" id="LAZR01018939">
    <property type="protein sequence ID" value="KKL94386.1"/>
    <property type="molecule type" value="Genomic_DNA"/>
</dbReference>
<sequence>MNVDKNIQLSVEHCFVHKERVQEESAQKADFSLAIKAQLPGKGITAIYGPSGCGKTTLLRCIAGLESTEHCQLNIGGNEIDGLPVKQRQLGYVFQEDRLFPHLSVEGNLDFAFKRRFSDNGPSKQQVITWLDIEILLDRKPDQLSGGQKQRVAIARALLTAPRCLLLDEPLAGIDSKARNPILRHLKTLAENLSIPMVYVSHNLDEITRLADHLIIMDQGRLVADGPLLDMLSRLDLDVTRQESAAVVLNTRIVDHDDRYSLTQLALSLNSGVSSDSGSDTQLFVGQLSGEPGNTVRVRIPSRDVSIALERPSQSSILNILPGIISEIELIDGARAVVKTD</sequence>
<dbReference type="InterPro" id="IPR017871">
    <property type="entry name" value="ABC_transporter-like_CS"/>
</dbReference>
<keyword evidence="3" id="KW-0067">ATP-binding</keyword>
<evidence type="ECO:0000256" key="1">
    <source>
        <dbReference type="ARBA" id="ARBA00022448"/>
    </source>
</evidence>
<organism evidence="5">
    <name type="scientific">marine sediment metagenome</name>
    <dbReference type="NCBI Taxonomy" id="412755"/>
    <lineage>
        <taxon>unclassified sequences</taxon>
        <taxon>metagenomes</taxon>
        <taxon>ecological metagenomes</taxon>
    </lineage>
</organism>
<gene>
    <name evidence="5" type="ORF">LCGC14_1865210</name>
</gene>
<dbReference type="AlphaFoldDB" id="A0A0F9GUN8"/>
<dbReference type="InterPro" id="IPR011868">
    <property type="entry name" value="ModC_ABC_ATP-bd"/>
</dbReference>
<reference evidence="5" key="1">
    <citation type="journal article" date="2015" name="Nature">
        <title>Complex archaea that bridge the gap between prokaryotes and eukaryotes.</title>
        <authorList>
            <person name="Spang A."/>
            <person name="Saw J.H."/>
            <person name="Jorgensen S.L."/>
            <person name="Zaremba-Niedzwiedzka K."/>
            <person name="Martijn J."/>
            <person name="Lind A.E."/>
            <person name="van Eijk R."/>
            <person name="Schleper C."/>
            <person name="Guy L."/>
            <person name="Ettema T.J."/>
        </authorList>
    </citation>
    <scope>NUCLEOTIDE SEQUENCE</scope>
</reference>
<dbReference type="InterPro" id="IPR003439">
    <property type="entry name" value="ABC_transporter-like_ATP-bd"/>
</dbReference>
<accession>A0A0F9GUN8</accession>
<dbReference type="GO" id="GO:0016020">
    <property type="term" value="C:membrane"/>
    <property type="evidence" value="ECO:0007669"/>
    <property type="project" value="InterPro"/>
</dbReference>
<dbReference type="PANTHER" id="PTHR43514:SF4">
    <property type="entry name" value="ABC TRANSPORTER I FAMILY MEMBER 10"/>
    <property type="match status" value="1"/>
</dbReference>
<keyword evidence="2" id="KW-0547">Nucleotide-binding</keyword>
<dbReference type="SMART" id="SM00382">
    <property type="entry name" value="AAA"/>
    <property type="match status" value="1"/>
</dbReference>
<evidence type="ECO:0000256" key="3">
    <source>
        <dbReference type="ARBA" id="ARBA00022840"/>
    </source>
</evidence>
<feature type="domain" description="ABC transporter" evidence="4">
    <location>
        <begin position="16"/>
        <end position="244"/>
    </location>
</feature>
<dbReference type="InterPro" id="IPR050334">
    <property type="entry name" value="Molybdenum_import_ModC"/>
</dbReference>
<evidence type="ECO:0000256" key="2">
    <source>
        <dbReference type="ARBA" id="ARBA00022741"/>
    </source>
</evidence>
<dbReference type="Gene3D" id="3.40.50.300">
    <property type="entry name" value="P-loop containing nucleotide triphosphate hydrolases"/>
    <property type="match status" value="1"/>
</dbReference>
<dbReference type="InterPro" id="IPR008995">
    <property type="entry name" value="Mo/tungstate-bd_C_term_dom"/>
</dbReference>
<dbReference type="GO" id="GO:0140359">
    <property type="term" value="F:ABC-type transporter activity"/>
    <property type="evidence" value="ECO:0007669"/>
    <property type="project" value="InterPro"/>
</dbReference>
<feature type="non-terminal residue" evidence="5">
    <location>
        <position position="341"/>
    </location>
</feature>
<dbReference type="PROSITE" id="PS00211">
    <property type="entry name" value="ABC_TRANSPORTER_1"/>
    <property type="match status" value="1"/>
</dbReference>
<dbReference type="PROSITE" id="PS50893">
    <property type="entry name" value="ABC_TRANSPORTER_2"/>
    <property type="match status" value="1"/>
</dbReference>
<comment type="caution">
    <text evidence="5">The sequence shown here is derived from an EMBL/GenBank/DDBJ whole genome shotgun (WGS) entry which is preliminary data.</text>
</comment>